<accession>A0A1H9GFK3</accession>
<dbReference type="EMBL" id="FOFG01000005">
    <property type="protein sequence ID" value="SEQ48882.1"/>
    <property type="molecule type" value="Genomic_DNA"/>
</dbReference>
<reference evidence="1 2" key="1">
    <citation type="submission" date="2016-10" db="EMBL/GenBank/DDBJ databases">
        <authorList>
            <person name="de Groot N.N."/>
        </authorList>
    </citation>
    <scope>NUCLEOTIDE SEQUENCE [LARGE SCALE GENOMIC DNA]</scope>
    <source>
        <strain evidence="1 2">A52C2</strain>
    </source>
</reference>
<dbReference type="NCBIfam" id="NF047331">
    <property type="entry name" value="phage_HTJ"/>
    <property type="match status" value="1"/>
</dbReference>
<organism evidence="1 2">
    <name type="scientific">Faunimonas pinastri</name>
    <dbReference type="NCBI Taxonomy" id="1855383"/>
    <lineage>
        <taxon>Bacteria</taxon>
        <taxon>Pseudomonadati</taxon>
        <taxon>Pseudomonadota</taxon>
        <taxon>Alphaproteobacteria</taxon>
        <taxon>Hyphomicrobiales</taxon>
        <taxon>Afifellaceae</taxon>
        <taxon>Faunimonas</taxon>
    </lineage>
</organism>
<evidence type="ECO:0000313" key="2">
    <source>
        <dbReference type="Proteomes" id="UP000199647"/>
    </source>
</evidence>
<dbReference type="OrthoDB" id="7581025at2"/>
<name>A0A1H9GFK3_9HYPH</name>
<sequence>MTTWTQADLAAIDAAIATGASRVRFADNREVFYRSLAEMRSVRRDIAAALGGTVTAPRVTLASFRRD</sequence>
<dbReference type="AlphaFoldDB" id="A0A1H9GFK3"/>
<gene>
    <name evidence="1" type="ORF">SAMN05216548_10524</name>
</gene>
<proteinExistence type="predicted"/>
<evidence type="ECO:0000313" key="1">
    <source>
        <dbReference type="EMBL" id="SEQ48882.1"/>
    </source>
</evidence>
<keyword evidence="2" id="KW-1185">Reference proteome</keyword>
<dbReference type="RefSeq" id="WP_092496179.1">
    <property type="nucleotide sequence ID" value="NZ_FOFG01000005.1"/>
</dbReference>
<dbReference type="Proteomes" id="UP000199647">
    <property type="component" value="Unassembled WGS sequence"/>
</dbReference>
<protein>
    <submittedName>
        <fullName evidence="1">Uncharacterized protein</fullName>
    </submittedName>
</protein>
<dbReference type="STRING" id="1855383.SAMN05216548_10524"/>